<feature type="transmembrane region" description="Helical" evidence="1">
    <location>
        <begin position="165"/>
        <end position="193"/>
    </location>
</feature>
<feature type="transmembrane region" description="Helical" evidence="1">
    <location>
        <begin position="45"/>
        <end position="67"/>
    </location>
</feature>
<dbReference type="Pfam" id="PF12730">
    <property type="entry name" value="ABC2_membrane_4"/>
    <property type="match status" value="1"/>
</dbReference>
<dbReference type="Proteomes" id="UP000707477">
    <property type="component" value="Unassembled WGS sequence"/>
</dbReference>
<comment type="caution">
    <text evidence="2">The sequence shown here is derived from an EMBL/GenBank/DDBJ whole genome shotgun (WGS) entry which is preliminary data.</text>
</comment>
<dbReference type="EMBL" id="JAAVSD010000001">
    <property type="protein sequence ID" value="NLR28647.1"/>
    <property type="molecule type" value="Genomic_DNA"/>
</dbReference>
<organism evidence="2 3">
    <name type="scientific">Levilactobacillus tujiorum</name>
    <dbReference type="NCBI Taxonomy" id="2912243"/>
    <lineage>
        <taxon>Bacteria</taxon>
        <taxon>Bacillati</taxon>
        <taxon>Bacillota</taxon>
        <taxon>Bacilli</taxon>
        <taxon>Lactobacillales</taxon>
        <taxon>Lactobacillaceae</taxon>
        <taxon>Levilactobacillus</taxon>
    </lineage>
</organism>
<protein>
    <submittedName>
        <fullName evidence="2">ABC transporter permease subunit</fullName>
    </submittedName>
</protein>
<keyword evidence="1" id="KW-0472">Membrane</keyword>
<evidence type="ECO:0000256" key="1">
    <source>
        <dbReference type="SAM" id="Phobius"/>
    </source>
</evidence>
<proteinExistence type="predicted"/>
<feature type="transmembrane region" description="Helical" evidence="1">
    <location>
        <begin position="88"/>
        <end position="112"/>
    </location>
</feature>
<gene>
    <name evidence="2" type="ORF">HEQ44_00405</name>
</gene>
<dbReference type="PANTHER" id="PTHR37305:SF1">
    <property type="entry name" value="MEMBRANE PROTEIN"/>
    <property type="match status" value="1"/>
</dbReference>
<evidence type="ECO:0000313" key="2">
    <source>
        <dbReference type="EMBL" id="NLR28647.1"/>
    </source>
</evidence>
<dbReference type="PANTHER" id="PTHR37305">
    <property type="entry name" value="INTEGRAL MEMBRANE PROTEIN-RELATED"/>
    <property type="match status" value="1"/>
</dbReference>
<sequence>MMTSLRAELFKFSHQKSALAGILILILLMIYSVLTTKVDSTQVIFEFGAVQWIPIIMIAVGSTFFAMEYQNRTILILLYKNTKRWQIYWVKLMIVWLYSLILTLIATLLTIVLKLLLVRTPWSTLIGNHQTLLTLLTGNVIGTVIYALFIVTLSFMLTMLIKINVAVIGIGLALGFLGAGISVALMGAFTSLIPVLRWNPLNMIFITQQLANPAYATVSHLSSFEIIGGNLSYATIFIILGYGLFKKRRI</sequence>
<keyword evidence="1" id="KW-1133">Transmembrane helix</keyword>
<reference evidence="2 3" key="1">
    <citation type="submission" date="2020-03" db="EMBL/GenBank/DDBJ databases">
        <authorList>
            <person name="Zhang Z."/>
            <person name="Guo Z."/>
            <person name="Hou Q."/>
            <person name="Shen X."/>
        </authorList>
    </citation>
    <scope>NUCLEOTIDE SEQUENCE [LARGE SCALE GENOMIC DNA]</scope>
    <source>
        <strain evidence="2 3">HBUAS51329</strain>
    </source>
</reference>
<evidence type="ECO:0000313" key="3">
    <source>
        <dbReference type="Proteomes" id="UP000707477"/>
    </source>
</evidence>
<name>A0ABX1L0U9_9LACO</name>
<keyword evidence="3" id="KW-1185">Reference proteome</keyword>
<feature type="transmembrane region" description="Helical" evidence="1">
    <location>
        <begin position="132"/>
        <end position="153"/>
    </location>
</feature>
<feature type="transmembrane region" description="Helical" evidence="1">
    <location>
        <begin position="226"/>
        <end position="245"/>
    </location>
</feature>
<keyword evidence="1" id="KW-0812">Transmembrane</keyword>
<accession>A0ABX1L0U9</accession>